<sequence length="82" mass="9138">MKKVRKSSIYQSDSVASQSCRSFREAANEAAAKYRHAHIASGISPLTLSKLQRTKKWTSCISFGNVKKGLLSRHMGEENMHA</sequence>
<evidence type="ECO:0000313" key="1">
    <source>
        <dbReference type="EMBL" id="KAK3729763.1"/>
    </source>
</evidence>
<accession>A0AAE0Y1X8</accession>
<dbReference type="EMBL" id="JAWDGP010007114">
    <property type="protein sequence ID" value="KAK3729763.1"/>
    <property type="molecule type" value="Genomic_DNA"/>
</dbReference>
<proteinExistence type="predicted"/>
<name>A0AAE0Y1X8_9GAST</name>
<dbReference type="AlphaFoldDB" id="A0AAE0Y1X8"/>
<gene>
    <name evidence="1" type="ORF">RRG08_022076</name>
</gene>
<keyword evidence="2" id="KW-1185">Reference proteome</keyword>
<reference evidence="1" key="1">
    <citation type="journal article" date="2023" name="G3 (Bethesda)">
        <title>A reference genome for the long-term kleptoplast-retaining sea slug Elysia crispata morphotype clarki.</title>
        <authorList>
            <person name="Eastman K.E."/>
            <person name="Pendleton A.L."/>
            <person name="Shaikh M.A."/>
            <person name="Suttiyut T."/>
            <person name="Ogas R."/>
            <person name="Tomko P."/>
            <person name="Gavelis G."/>
            <person name="Widhalm J.R."/>
            <person name="Wisecaver J.H."/>
        </authorList>
    </citation>
    <scope>NUCLEOTIDE SEQUENCE</scope>
    <source>
        <strain evidence="1">ECLA1</strain>
    </source>
</reference>
<comment type="caution">
    <text evidence="1">The sequence shown here is derived from an EMBL/GenBank/DDBJ whole genome shotgun (WGS) entry which is preliminary data.</text>
</comment>
<protein>
    <submittedName>
        <fullName evidence="1">Uncharacterized protein</fullName>
    </submittedName>
</protein>
<organism evidence="1 2">
    <name type="scientific">Elysia crispata</name>
    <name type="common">lettuce slug</name>
    <dbReference type="NCBI Taxonomy" id="231223"/>
    <lineage>
        <taxon>Eukaryota</taxon>
        <taxon>Metazoa</taxon>
        <taxon>Spiralia</taxon>
        <taxon>Lophotrochozoa</taxon>
        <taxon>Mollusca</taxon>
        <taxon>Gastropoda</taxon>
        <taxon>Heterobranchia</taxon>
        <taxon>Euthyneura</taxon>
        <taxon>Panpulmonata</taxon>
        <taxon>Sacoglossa</taxon>
        <taxon>Placobranchoidea</taxon>
        <taxon>Plakobranchidae</taxon>
        <taxon>Elysia</taxon>
    </lineage>
</organism>
<dbReference type="Proteomes" id="UP001283361">
    <property type="component" value="Unassembled WGS sequence"/>
</dbReference>
<evidence type="ECO:0000313" key="2">
    <source>
        <dbReference type="Proteomes" id="UP001283361"/>
    </source>
</evidence>